<organism evidence="2 3">
    <name type="scientific">Sphingorhabdus lutea</name>
    <dbReference type="NCBI Taxonomy" id="1913578"/>
    <lineage>
        <taxon>Bacteria</taxon>
        <taxon>Pseudomonadati</taxon>
        <taxon>Pseudomonadota</taxon>
        <taxon>Alphaproteobacteria</taxon>
        <taxon>Sphingomonadales</taxon>
        <taxon>Sphingomonadaceae</taxon>
        <taxon>Sphingorhabdus</taxon>
    </lineage>
</organism>
<dbReference type="InterPro" id="IPR021109">
    <property type="entry name" value="Peptidase_aspartic_dom_sf"/>
</dbReference>
<dbReference type="Gene3D" id="2.40.70.10">
    <property type="entry name" value="Acid Proteases"/>
    <property type="match status" value="1"/>
</dbReference>
<dbReference type="KEGG" id="sphl:LPB140_11530"/>
<gene>
    <name evidence="2" type="ORF">LPB140_11530</name>
</gene>
<dbReference type="Proteomes" id="UP000242561">
    <property type="component" value="Chromosome"/>
</dbReference>
<proteinExistence type="predicted"/>
<dbReference type="RefSeq" id="WP_072559962.1">
    <property type="nucleotide sequence ID" value="NZ_CP018154.1"/>
</dbReference>
<protein>
    <recommendedName>
        <fullName evidence="1">Retropepsin-like aspartic endopeptidase domain-containing protein</fullName>
    </recommendedName>
</protein>
<dbReference type="OrthoDB" id="9782977at2"/>
<dbReference type="AlphaFoldDB" id="A0A1L3JDX4"/>
<feature type="domain" description="Retropepsin-like aspartic endopeptidase" evidence="1">
    <location>
        <begin position="21"/>
        <end position="151"/>
    </location>
</feature>
<evidence type="ECO:0000313" key="3">
    <source>
        <dbReference type="Proteomes" id="UP000242561"/>
    </source>
</evidence>
<name>A0A1L3JDX4_9SPHN</name>
<evidence type="ECO:0000313" key="2">
    <source>
        <dbReference type="EMBL" id="APG63309.1"/>
    </source>
</evidence>
<dbReference type="Pfam" id="PF05618">
    <property type="entry name" value="Zn_protease"/>
    <property type="match status" value="1"/>
</dbReference>
<dbReference type="EMBL" id="CP018154">
    <property type="protein sequence ID" value="APG63309.1"/>
    <property type="molecule type" value="Genomic_DNA"/>
</dbReference>
<dbReference type="PANTHER" id="PTHR38037:SF1">
    <property type="entry name" value="ATP-DEPENDENT ZINC PROTEASE DOMAIN-CONTAINING PROTEIN-RELATED"/>
    <property type="match status" value="1"/>
</dbReference>
<keyword evidence="3" id="KW-1185">Reference proteome</keyword>
<dbReference type="SUPFAM" id="SSF50630">
    <property type="entry name" value="Acid proteases"/>
    <property type="match status" value="1"/>
</dbReference>
<dbReference type="InterPro" id="IPR008503">
    <property type="entry name" value="Asp_endopeptidase"/>
</dbReference>
<dbReference type="STRING" id="1913578.LPB140_11530"/>
<evidence type="ECO:0000259" key="1">
    <source>
        <dbReference type="Pfam" id="PF05618"/>
    </source>
</evidence>
<dbReference type="PANTHER" id="PTHR38037">
    <property type="entry name" value="ZN_PROTEASE DOMAIN-CONTAINING PROTEIN"/>
    <property type="match status" value="1"/>
</dbReference>
<sequence>MTEQKKSGSINIPSKKNPLEIGWCELIQLPSLGLVDIHAKIDTGAKTSSIHATRIKEFDRDGEKWVEFWFRENAGLKAVRKEAPILEQRKVKSSNGEQQIRYVIKVEISLGNLQWLGEMTLANRGSMAFPVLMGRRALSRGFLVNSAKRWTLGKKEKI</sequence>
<reference evidence="2 3" key="1">
    <citation type="submission" date="2016-11" db="EMBL/GenBank/DDBJ databases">
        <title>Sphingorhabdus sp. LPB0140, isolated from marine environment.</title>
        <authorList>
            <person name="Kim E."/>
            <person name="Yi H."/>
        </authorList>
    </citation>
    <scope>NUCLEOTIDE SEQUENCE [LARGE SCALE GENOMIC DNA]</scope>
    <source>
        <strain evidence="2 3">LPB0140</strain>
    </source>
</reference>
<accession>A0A1L3JDX4</accession>